<reference evidence="13" key="1">
    <citation type="submission" date="2014-03" db="EMBL/GenBank/DDBJ databases">
        <title>The sialotranscriptome of Amblyomma triste, Amblyomma parvum and Amblyomma cajennense ticks, uncovered by 454-based RNA-seq.</title>
        <authorList>
            <person name="Garcia G.R."/>
            <person name="Gardinassi L.G."/>
            <person name="Ribeiro J.M."/>
            <person name="Anatriello E."/>
            <person name="Ferreira B.R."/>
            <person name="Moreira H.N."/>
            <person name="Mafra C."/>
            <person name="Olegario M.M."/>
            <person name="Szabo P.J."/>
            <person name="Miranda-Santos I.K."/>
            <person name="Maruyama S.R."/>
        </authorList>
    </citation>
    <scope>NUCLEOTIDE SEQUENCE</scope>
    <source>
        <strain evidence="13">Uberlandia</strain>
        <tissue evidence="13">Salivary glands</tissue>
    </source>
</reference>
<keyword evidence="5" id="KW-0819">tRNA processing</keyword>
<evidence type="ECO:0000256" key="6">
    <source>
        <dbReference type="ARBA" id="ARBA00023242"/>
    </source>
</evidence>
<keyword evidence="6" id="KW-0539">Nucleus</keyword>
<name>A0A023FEL5_AMBCJ</name>
<dbReference type="Pfam" id="PF03942">
    <property type="entry name" value="DTW"/>
    <property type="match status" value="1"/>
</dbReference>
<keyword evidence="4" id="KW-0949">S-adenosyl-L-methionine</keyword>
<comment type="catalytic activity">
    <reaction evidence="11">
        <text>a uridine in tRNA + S-adenosyl-L-methionine = a 3-[(3S)-3-amino-3-carboxypropyl]uridine in tRNA + S-methyl-5'-thioadenosine + H(+)</text>
        <dbReference type="Rhea" id="RHEA:62432"/>
        <dbReference type="Rhea" id="RHEA-COMP:13339"/>
        <dbReference type="Rhea" id="RHEA-COMP:16092"/>
        <dbReference type="ChEBI" id="CHEBI:15378"/>
        <dbReference type="ChEBI" id="CHEBI:17509"/>
        <dbReference type="ChEBI" id="CHEBI:59789"/>
        <dbReference type="ChEBI" id="CHEBI:65315"/>
        <dbReference type="ChEBI" id="CHEBI:82930"/>
        <dbReference type="EC" id="2.5.1.25"/>
    </reaction>
</comment>
<dbReference type="PANTHER" id="PTHR15627">
    <property type="entry name" value="NATURAL KILLER CELL-SPECIFIC ANTIGEN KLIP1"/>
    <property type="match status" value="1"/>
</dbReference>
<keyword evidence="3" id="KW-0808">Transferase</keyword>
<sequence>MDSPNFSKAKFPKGKNTTKEWRPLISRSCLFERGNEDPFIHLKISSAEFLEEINERGVCPECHRSRMYFCYTCLTAVDSIRDKLPRLQLPVQIAIVKHAGEVDGKSTAAHLPVLAPEHVRIYTFPDIPAFNPADVLLLFPGENAQPIERLWEENQNALASAVSPCVICGKEHIRIPWKTLIFIDSTWKQTKRIYLDAKVQGLPCAVLEGGRSAFWRPQRGKPSSWLATAEAVHMAVTRLLELQGCAGHVDDLLFFFRFFHAKIRSRYR</sequence>
<evidence type="ECO:0000259" key="12">
    <source>
        <dbReference type="SMART" id="SM01144"/>
    </source>
</evidence>
<dbReference type="GO" id="GO:0005634">
    <property type="term" value="C:nucleus"/>
    <property type="evidence" value="ECO:0007669"/>
    <property type="project" value="UniProtKB-SubCell"/>
</dbReference>
<comment type="subcellular location">
    <subcellularLocation>
        <location evidence="1">Nucleus</location>
    </subcellularLocation>
</comment>
<evidence type="ECO:0000313" key="13">
    <source>
        <dbReference type="EMBL" id="JAC19353.1"/>
    </source>
</evidence>
<evidence type="ECO:0000256" key="1">
    <source>
        <dbReference type="ARBA" id="ARBA00004123"/>
    </source>
</evidence>
<evidence type="ECO:0000256" key="8">
    <source>
        <dbReference type="ARBA" id="ARBA00038290"/>
    </source>
</evidence>
<feature type="non-terminal residue" evidence="13">
    <location>
        <position position="268"/>
    </location>
</feature>
<accession>A0A023FEL5</accession>
<dbReference type="InterPro" id="IPR005636">
    <property type="entry name" value="DTW"/>
</dbReference>
<evidence type="ECO:0000256" key="9">
    <source>
        <dbReference type="ARBA" id="ARBA00039242"/>
    </source>
</evidence>
<dbReference type="GO" id="GO:0006400">
    <property type="term" value="P:tRNA modification"/>
    <property type="evidence" value="ECO:0007669"/>
    <property type="project" value="TreeGrafter"/>
</dbReference>
<dbReference type="SMART" id="SM01144">
    <property type="entry name" value="DTW"/>
    <property type="match status" value="1"/>
</dbReference>
<evidence type="ECO:0000256" key="11">
    <source>
        <dbReference type="ARBA" id="ARBA00048718"/>
    </source>
</evidence>
<evidence type="ECO:0000256" key="7">
    <source>
        <dbReference type="ARBA" id="ARBA00037050"/>
    </source>
</evidence>
<evidence type="ECO:0000256" key="10">
    <source>
        <dbReference type="ARBA" id="ARBA00042508"/>
    </source>
</evidence>
<dbReference type="EC" id="2.5.1.25" evidence="2"/>
<comment type="function">
    <text evidence="7">Catalyzes the formation of 3-(3-amino-3-carboxypropyl)uridine (acp3U) at position 20 in the D-loop of several cytoplasmic tRNAs (acp3U(20)).</text>
</comment>
<comment type="similarity">
    <text evidence="8">Belongs to the TDD superfamily. DTWD1 family.</text>
</comment>
<evidence type="ECO:0000256" key="4">
    <source>
        <dbReference type="ARBA" id="ARBA00022691"/>
    </source>
</evidence>
<dbReference type="InterPro" id="IPR051521">
    <property type="entry name" value="tRNA_Mod/Golgi_Maint"/>
</dbReference>
<dbReference type="EMBL" id="GBBK01005129">
    <property type="protein sequence ID" value="JAC19353.1"/>
    <property type="molecule type" value="mRNA"/>
</dbReference>
<organism evidence="13">
    <name type="scientific">Amblyomma cajennense</name>
    <name type="common">Cayenne tick</name>
    <name type="synonym">Acarus cajennensis</name>
    <dbReference type="NCBI Taxonomy" id="34607"/>
    <lineage>
        <taxon>Eukaryota</taxon>
        <taxon>Metazoa</taxon>
        <taxon>Ecdysozoa</taxon>
        <taxon>Arthropoda</taxon>
        <taxon>Chelicerata</taxon>
        <taxon>Arachnida</taxon>
        <taxon>Acari</taxon>
        <taxon>Parasitiformes</taxon>
        <taxon>Ixodida</taxon>
        <taxon>Ixodoidea</taxon>
        <taxon>Ixodidae</taxon>
        <taxon>Amblyomminae</taxon>
        <taxon>Amblyomma</taxon>
    </lineage>
</organism>
<dbReference type="AlphaFoldDB" id="A0A023FEL5"/>
<dbReference type="PANTHER" id="PTHR15627:SF8">
    <property type="entry name" value="TRNA-URIDINE AMINOCARBOXYPROPYLTRANSFERASE 1"/>
    <property type="match status" value="1"/>
</dbReference>
<proteinExistence type="evidence at transcript level"/>
<dbReference type="GO" id="GO:0016432">
    <property type="term" value="F:tRNA-uridine aminocarboxypropyltransferase activity"/>
    <property type="evidence" value="ECO:0007669"/>
    <property type="project" value="UniProtKB-EC"/>
</dbReference>
<protein>
    <recommendedName>
        <fullName evidence="9">tRNA-uridine aminocarboxypropyltransferase 1</fullName>
        <ecNumber evidence="2">2.5.1.25</ecNumber>
    </recommendedName>
    <alternativeName>
        <fullName evidence="10">DTW domain-containing protein 1</fullName>
    </alternativeName>
</protein>
<evidence type="ECO:0000256" key="5">
    <source>
        <dbReference type="ARBA" id="ARBA00022694"/>
    </source>
</evidence>
<feature type="domain" description="DTW" evidence="12">
    <location>
        <begin position="66"/>
        <end position="268"/>
    </location>
</feature>
<evidence type="ECO:0000256" key="3">
    <source>
        <dbReference type="ARBA" id="ARBA00022679"/>
    </source>
</evidence>
<evidence type="ECO:0000256" key="2">
    <source>
        <dbReference type="ARBA" id="ARBA00012386"/>
    </source>
</evidence>